<feature type="transmembrane region" description="Helical" evidence="1">
    <location>
        <begin position="12"/>
        <end position="33"/>
    </location>
</feature>
<keyword evidence="1" id="KW-0812">Transmembrane</keyword>
<sequence>MNKVLYFVLCYVWYLIMGFIGVWLGSLIIGMNINPFTSWIPYVTAIVFTLFDYMFLTKKY</sequence>
<feature type="transmembrane region" description="Helical" evidence="1">
    <location>
        <begin position="39"/>
        <end position="56"/>
    </location>
</feature>
<accession>A0A8E5NRL3</accession>
<dbReference type="EMBL" id="MW546065">
    <property type="protein sequence ID" value="QVD56455.1"/>
    <property type="molecule type" value="Genomic_DNA"/>
</dbReference>
<evidence type="ECO:0000313" key="2">
    <source>
        <dbReference type="EMBL" id="QVD56455.1"/>
    </source>
</evidence>
<dbReference type="Proteomes" id="UP000679432">
    <property type="component" value="Segment"/>
</dbReference>
<name>A0A8E5NRL3_9CAUD</name>
<evidence type="ECO:0000256" key="1">
    <source>
        <dbReference type="SAM" id="Phobius"/>
    </source>
</evidence>
<reference evidence="2" key="1">
    <citation type="journal article" date="2021" name="Pharmaceuticals (Basel)">
        <title>epsilon(2)-Phages Are Naturally Bred and Have a Vastly Improved Host Range in Staphylococcus aureus over Wild Type Phages.</title>
        <authorList>
            <person name="Saez Moreno D."/>
            <person name="Visram Z."/>
            <person name="Mutti M."/>
            <person name="Restrepo-Cordoba M."/>
            <person name="Hartmann S."/>
            <person name="Kremers A.I."/>
            <person name="Tisakova L."/>
            <person name="Schertler S."/>
            <person name="Wittmann J."/>
            <person name="Kalali B."/>
            <person name="Monecke S."/>
            <person name="Ehricht R."/>
            <person name="Resch G."/>
            <person name="Corsini L."/>
        </authorList>
    </citation>
    <scope>NUCLEOTIDE SEQUENCE</scope>
</reference>
<protein>
    <submittedName>
        <fullName evidence="2">Uncharacterized protein</fullName>
    </submittedName>
</protein>
<evidence type="ECO:0000313" key="3">
    <source>
        <dbReference type="Proteomes" id="UP000679432"/>
    </source>
</evidence>
<proteinExistence type="predicted"/>
<gene>
    <name evidence="2" type="ORF">PM22_210</name>
</gene>
<keyword evidence="1" id="KW-1133">Transmembrane helix</keyword>
<organism evidence="2 3">
    <name type="scientific">Staphylococcus phage PM22</name>
    <dbReference type="NCBI Taxonomy" id="2813339"/>
    <lineage>
        <taxon>Viruses</taxon>
        <taxon>Duplodnaviria</taxon>
        <taxon>Heunggongvirae</taxon>
        <taxon>Uroviricota</taxon>
        <taxon>Caudoviricetes</taxon>
        <taxon>Herelleviridae</taxon>
        <taxon>Twortvirinae</taxon>
        <taxon>Kayvirus</taxon>
        <taxon>Kayvirus G1</taxon>
    </lineage>
</organism>
<keyword evidence="1" id="KW-0472">Membrane</keyword>